<dbReference type="InterPro" id="IPR035958">
    <property type="entry name" value="SecB-like_sf"/>
</dbReference>
<sequence length="155" mass="17518">MTGDGEKQVLLKAYNAPLKLKSLFFPIIHYEAIPHENPKDARAPKLKTVKAIPQCGDDFRECSVSLEIKSERSSEETKLLYEYEIVVFGSFKWTAEMPEDKDFLLKSLTVTGASILYSSAREMLAYVSSRGPWGRCILPTISFIPEIREPRGSDL</sequence>
<reference evidence="1 2" key="1">
    <citation type="submission" date="2016-11" db="EMBL/GenBank/DDBJ databases">
        <authorList>
            <person name="Varghese N."/>
            <person name="Submissions S."/>
        </authorList>
    </citation>
    <scope>NUCLEOTIDE SEQUENCE [LARGE SCALE GENOMIC DNA]</scope>
    <source>
        <strain evidence="1 2">DSM 20664</strain>
    </source>
</reference>
<organism evidence="1 2">
    <name type="scientific">Acetomicrobium flavidum</name>
    <dbReference type="NCBI Taxonomy" id="49896"/>
    <lineage>
        <taxon>Bacteria</taxon>
        <taxon>Thermotogati</taxon>
        <taxon>Synergistota</taxon>
        <taxon>Synergistia</taxon>
        <taxon>Synergistales</taxon>
        <taxon>Acetomicrobiaceae</taxon>
        <taxon>Acetomicrobium</taxon>
    </lineage>
</organism>
<dbReference type="EMBL" id="FSQZ01000001">
    <property type="protein sequence ID" value="SIN78500.1"/>
    <property type="molecule type" value="Genomic_DNA"/>
</dbReference>
<proteinExistence type="predicted"/>
<comment type="caution">
    <text evidence="1">The sequence shown here is derived from an EMBL/GenBank/DDBJ whole genome shotgun (WGS) entry which is preliminary data.</text>
</comment>
<keyword evidence="2" id="KW-1185">Reference proteome</keyword>
<evidence type="ECO:0000313" key="2">
    <source>
        <dbReference type="Proteomes" id="UP000185093"/>
    </source>
</evidence>
<accession>A0ABY1JFE7</accession>
<gene>
    <name evidence="1" type="ORF">SAMN05444368_1914</name>
</gene>
<dbReference type="Proteomes" id="UP000185093">
    <property type="component" value="Unassembled WGS sequence"/>
</dbReference>
<evidence type="ECO:0000313" key="1">
    <source>
        <dbReference type="EMBL" id="SIN78500.1"/>
    </source>
</evidence>
<dbReference type="Gene3D" id="3.10.420.10">
    <property type="entry name" value="SecB-like"/>
    <property type="match status" value="1"/>
</dbReference>
<dbReference type="SUPFAM" id="SSF54611">
    <property type="entry name" value="SecB-like"/>
    <property type="match status" value="1"/>
</dbReference>
<name>A0ABY1JFE7_9BACT</name>
<protein>
    <submittedName>
        <fullName evidence="1">Preprotein translocase subunit SecB</fullName>
    </submittedName>
</protein>
<dbReference type="RefSeq" id="WP_074200048.1">
    <property type="nucleotide sequence ID" value="NZ_FSQZ01000001.1"/>
</dbReference>